<dbReference type="EMBL" id="FOTW01000025">
    <property type="protein sequence ID" value="SFM61335.1"/>
    <property type="molecule type" value="Genomic_DNA"/>
</dbReference>
<dbReference type="Gene3D" id="3.40.190.290">
    <property type="match status" value="1"/>
</dbReference>
<evidence type="ECO:0000259" key="5">
    <source>
        <dbReference type="PROSITE" id="PS50931"/>
    </source>
</evidence>
<dbReference type="FunFam" id="1.10.10.10:FF:000001">
    <property type="entry name" value="LysR family transcriptional regulator"/>
    <property type="match status" value="1"/>
</dbReference>
<evidence type="ECO:0000256" key="2">
    <source>
        <dbReference type="ARBA" id="ARBA00023015"/>
    </source>
</evidence>
<evidence type="ECO:0000313" key="7">
    <source>
        <dbReference type="Proteomes" id="UP000199470"/>
    </source>
</evidence>
<dbReference type="GO" id="GO:0043565">
    <property type="term" value="F:sequence-specific DNA binding"/>
    <property type="evidence" value="ECO:0007669"/>
    <property type="project" value="TreeGrafter"/>
</dbReference>
<proteinExistence type="inferred from homology"/>
<evidence type="ECO:0000256" key="4">
    <source>
        <dbReference type="ARBA" id="ARBA00023163"/>
    </source>
</evidence>
<dbReference type="PANTHER" id="PTHR30537">
    <property type="entry name" value="HTH-TYPE TRANSCRIPTIONAL REGULATOR"/>
    <property type="match status" value="1"/>
</dbReference>
<dbReference type="InterPro" id="IPR036390">
    <property type="entry name" value="WH_DNA-bd_sf"/>
</dbReference>
<evidence type="ECO:0000256" key="1">
    <source>
        <dbReference type="ARBA" id="ARBA00009437"/>
    </source>
</evidence>
<dbReference type="InterPro" id="IPR000847">
    <property type="entry name" value="LysR_HTH_N"/>
</dbReference>
<dbReference type="Proteomes" id="UP000199470">
    <property type="component" value="Unassembled WGS sequence"/>
</dbReference>
<dbReference type="GO" id="GO:0006351">
    <property type="term" value="P:DNA-templated transcription"/>
    <property type="evidence" value="ECO:0007669"/>
    <property type="project" value="TreeGrafter"/>
</dbReference>
<name>A0A1I4SA20_9BURK</name>
<protein>
    <submittedName>
        <fullName evidence="6">Transcriptional regulator, LysR family</fullName>
    </submittedName>
</protein>
<dbReference type="STRING" id="758825.SAMN02982985_04703"/>
<dbReference type="PANTHER" id="PTHR30537:SF72">
    <property type="entry name" value="LYSR FAMILY TRANSCRIPTIONAL REGULATOR"/>
    <property type="match status" value="1"/>
</dbReference>
<dbReference type="SUPFAM" id="SSF46785">
    <property type="entry name" value="Winged helix' DNA-binding domain"/>
    <property type="match status" value="1"/>
</dbReference>
<dbReference type="OrthoDB" id="8538345at2"/>
<gene>
    <name evidence="6" type="ORF">SAMN02982985_04703</name>
</gene>
<reference evidence="6 7" key="1">
    <citation type="submission" date="2016-10" db="EMBL/GenBank/DDBJ databases">
        <authorList>
            <person name="de Groot N.N."/>
        </authorList>
    </citation>
    <scope>NUCLEOTIDE SEQUENCE [LARGE SCALE GENOMIC DNA]</scope>
    <source>
        <strain evidence="6 7">ATCC 43154</strain>
    </source>
</reference>
<dbReference type="Pfam" id="PF00126">
    <property type="entry name" value="HTH_1"/>
    <property type="match status" value="1"/>
</dbReference>
<comment type="similarity">
    <text evidence="1">Belongs to the LysR transcriptional regulatory family.</text>
</comment>
<dbReference type="PROSITE" id="PS50931">
    <property type="entry name" value="HTH_LYSR"/>
    <property type="match status" value="1"/>
</dbReference>
<dbReference type="AlphaFoldDB" id="A0A1I4SA20"/>
<dbReference type="InterPro" id="IPR005119">
    <property type="entry name" value="LysR_subst-bd"/>
</dbReference>
<dbReference type="FunFam" id="3.40.190.290:FF:000001">
    <property type="entry name" value="Transcriptional regulator, LysR family"/>
    <property type="match status" value="1"/>
</dbReference>
<dbReference type="Gene3D" id="1.10.10.10">
    <property type="entry name" value="Winged helix-like DNA-binding domain superfamily/Winged helix DNA-binding domain"/>
    <property type="match status" value="1"/>
</dbReference>
<dbReference type="GO" id="GO:0003700">
    <property type="term" value="F:DNA-binding transcription factor activity"/>
    <property type="evidence" value="ECO:0007669"/>
    <property type="project" value="InterPro"/>
</dbReference>
<keyword evidence="4" id="KW-0804">Transcription</keyword>
<organism evidence="6 7">
    <name type="scientific">Rugamonas rubra</name>
    <dbReference type="NCBI Taxonomy" id="758825"/>
    <lineage>
        <taxon>Bacteria</taxon>
        <taxon>Pseudomonadati</taxon>
        <taxon>Pseudomonadota</taxon>
        <taxon>Betaproteobacteria</taxon>
        <taxon>Burkholderiales</taxon>
        <taxon>Oxalobacteraceae</taxon>
        <taxon>Telluria group</taxon>
        <taxon>Rugamonas</taxon>
    </lineage>
</organism>
<evidence type="ECO:0000256" key="3">
    <source>
        <dbReference type="ARBA" id="ARBA00023125"/>
    </source>
</evidence>
<dbReference type="Pfam" id="PF03466">
    <property type="entry name" value="LysR_substrate"/>
    <property type="match status" value="1"/>
</dbReference>
<dbReference type="SUPFAM" id="SSF53850">
    <property type="entry name" value="Periplasmic binding protein-like II"/>
    <property type="match status" value="1"/>
</dbReference>
<evidence type="ECO:0000313" key="6">
    <source>
        <dbReference type="EMBL" id="SFM61335.1"/>
    </source>
</evidence>
<keyword evidence="2" id="KW-0805">Transcription regulation</keyword>
<keyword evidence="7" id="KW-1185">Reference proteome</keyword>
<sequence length="297" mass="32758">MDRIKALDVFVKVVDTCSFTRAAELSELPRSTVSAVVAQLERDLGVRLLHRSTRRVSPTPDGEALLERARQLLVDVDEMETMFRFDGGGVAGRLKIDVPSRIATRLIAPALPDFFRRYPEVELLIGVTDRAIDLVQDGVDCAIRVGAGESSSLIARSLGEFEIINCASPAYLAEHGVPASPGDLARHWIVNYLSASSGRVVPWEYRDGAELKTVAARSHVSVNQADTYITCAVAGMGLIQVPAYDVRHHVQAGELQEVLPQWRADPMPIAALYPHRRQLSPRVRVFIAWMKELLQGV</sequence>
<dbReference type="InterPro" id="IPR036388">
    <property type="entry name" value="WH-like_DNA-bd_sf"/>
</dbReference>
<feature type="domain" description="HTH lysR-type" evidence="5">
    <location>
        <begin position="1"/>
        <end position="59"/>
    </location>
</feature>
<dbReference type="RefSeq" id="WP_093390137.1">
    <property type="nucleotide sequence ID" value="NZ_FOTW01000025.1"/>
</dbReference>
<accession>A0A1I4SA20</accession>
<dbReference type="InterPro" id="IPR058163">
    <property type="entry name" value="LysR-type_TF_proteobact-type"/>
</dbReference>
<keyword evidence="3" id="KW-0238">DNA-binding</keyword>
<dbReference type="CDD" id="cd08472">
    <property type="entry name" value="PBP2_CrgA_like_3"/>
    <property type="match status" value="1"/>
</dbReference>